<proteinExistence type="predicted"/>
<dbReference type="RefSeq" id="WP_157750661.1">
    <property type="nucleotide sequence ID" value="NZ_AP017313.1"/>
</dbReference>
<keyword evidence="2" id="KW-1185">Reference proteome</keyword>
<reference evidence="1 2" key="1">
    <citation type="submission" date="2015-12" db="EMBL/GenBank/DDBJ databases">
        <title>Genome sequence of Mucilaginibacter gotjawali.</title>
        <authorList>
            <person name="Lee J.S."/>
            <person name="Lee K.C."/>
            <person name="Kim K.K."/>
            <person name="Lee B.W."/>
        </authorList>
    </citation>
    <scope>NUCLEOTIDE SEQUENCE [LARGE SCALE GENOMIC DNA]</scope>
    <source>
        <strain evidence="1 2">SA3-7</strain>
    </source>
</reference>
<dbReference type="AlphaFoldDB" id="A0A0X8X5K8"/>
<accession>A0A0X8X5K8</accession>
<organism evidence="1 2">
    <name type="scientific">Mucilaginibacter gotjawali</name>
    <dbReference type="NCBI Taxonomy" id="1550579"/>
    <lineage>
        <taxon>Bacteria</taxon>
        <taxon>Pseudomonadati</taxon>
        <taxon>Bacteroidota</taxon>
        <taxon>Sphingobacteriia</taxon>
        <taxon>Sphingobacteriales</taxon>
        <taxon>Sphingobacteriaceae</taxon>
        <taxon>Mucilaginibacter</taxon>
    </lineage>
</organism>
<dbReference type="EMBL" id="AP017313">
    <property type="protein sequence ID" value="BAU56039.1"/>
    <property type="molecule type" value="Genomic_DNA"/>
</dbReference>
<sequence>MKSTITSLFLLVCSAFTSTDTVLTRFTAPAGYQQVKPPPGSFGEYLQNLPLKPAGTHTLTYKGAVAATDVFTAAVVDLSVGNEDLQQCADAVMRLRGEYLYRQKRFSEIAFHFESGFKCDYIHYADGYRYHNDRWVLKAKKDYSYPTFMRYMTLVFDYAGTLSLDKELKRVKSPDELKTGDIFIKGGSPGHCFIVMDVVENPQHKKLFLLAQSFMPAQNIQVLQYHSPWFSMDVKSEIWYGELIDKAYLKRFEE</sequence>
<protein>
    <submittedName>
        <fullName evidence="1">Uncharacterized protein</fullName>
    </submittedName>
</protein>
<dbReference type="Pfam" id="PF16138">
    <property type="entry name" value="DUF4846"/>
    <property type="match status" value="1"/>
</dbReference>
<dbReference type="InterPro" id="IPR032315">
    <property type="entry name" value="DUF4846"/>
</dbReference>
<dbReference type="Proteomes" id="UP000218263">
    <property type="component" value="Chromosome"/>
</dbReference>
<name>A0A0X8X5K8_9SPHI</name>
<evidence type="ECO:0000313" key="2">
    <source>
        <dbReference type="Proteomes" id="UP000218263"/>
    </source>
</evidence>
<evidence type="ECO:0000313" key="1">
    <source>
        <dbReference type="EMBL" id="BAU56039.1"/>
    </source>
</evidence>
<gene>
    <name evidence="1" type="ORF">MgSA37_04231</name>
</gene>
<dbReference type="OrthoDB" id="5511471at2"/>
<dbReference type="KEGG" id="mgot:MgSA37_04231"/>